<evidence type="ECO:0000313" key="3">
    <source>
        <dbReference type="Proteomes" id="UP000494201"/>
    </source>
</evidence>
<protein>
    <submittedName>
        <fullName evidence="2">Diguanylate cyclase</fullName>
    </submittedName>
</protein>
<dbReference type="AlphaFoldDB" id="A0A6P2G4G9"/>
<accession>A0A6P2G4G9</accession>
<dbReference type="RefSeq" id="WP_239007731.1">
    <property type="nucleotide sequence ID" value="NZ_CABVLY010000003.1"/>
</dbReference>
<organism evidence="2 3">
    <name type="scientific">Burkholderia anthina</name>
    <dbReference type="NCBI Taxonomy" id="179879"/>
    <lineage>
        <taxon>Bacteria</taxon>
        <taxon>Pseudomonadati</taxon>
        <taxon>Pseudomonadota</taxon>
        <taxon>Betaproteobacteria</taxon>
        <taxon>Burkholderiales</taxon>
        <taxon>Burkholderiaceae</taxon>
        <taxon>Burkholderia</taxon>
        <taxon>Burkholderia cepacia complex</taxon>
    </lineage>
</organism>
<dbReference type="SUPFAM" id="SSF55781">
    <property type="entry name" value="GAF domain-like"/>
    <property type="match status" value="1"/>
</dbReference>
<dbReference type="GeneID" id="71772817"/>
<proteinExistence type="predicted"/>
<dbReference type="Proteomes" id="UP000494201">
    <property type="component" value="Unassembled WGS sequence"/>
</dbReference>
<gene>
    <name evidence="2" type="ORF">BAN20980_01331</name>
</gene>
<dbReference type="Gene3D" id="3.30.450.40">
    <property type="match status" value="1"/>
</dbReference>
<name>A0A6P2G4G9_9BURK</name>
<dbReference type="InterPro" id="IPR003018">
    <property type="entry name" value="GAF"/>
</dbReference>
<dbReference type="InterPro" id="IPR029016">
    <property type="entry name" value="GAF-like_dom_sf"/>
</dbReference>
<evidence type="ECO:0000259" key="1">
    <source>
        <dbReference type="Pfam" id="PF13185"/>
    </source>
</evidence>
<sequence length="158" mass="16818">MDQFVDTVTPSPATLLRIIATQTEIAKLGLDLGSVMAYVTEQVPHLTGASGAVVEFAEGDDMVYRAASGSAAGMLGLRLRRSGSLSGLCVTRGELLHCTDSETDPRVDRDACRRVGLRSMLVMPLMHADTTVGVLKVMRRTSTGSRPPMPARCGSRPS</sequence>
<reference evidence="2 3" key="1">
    <citation type="submission" date="2019-09" db="EMBL/GenBank/DDBJ databases">
        <authorList>
            <person name="Depoorter E."/>
        </authorList>
    </citation>
    <scope>NUCLEOTIDE SEQUENCE [LARGE SCALE GENOMIC DNA]</scope>
    <source>
        <strain evidence="2">LMG 20980</strain>
    </source>
</reference>
<feature type="domain" description="GAF" evidence="1">
    <location>
        <begin position="30"/>
        <end position="138"/>
    </location>
</feature>
<dbReference type="EMBL" id="CABVLY010000003">
    <property type="protein sequence ID" value="VVU48632.1"/>
    <property type="molecule type" value="Genomic_DNA"/>
</dbReference>
<evidence type="ECO:0000313" key="2">
    <source>
        <dbReference type="EMBL" id="VVU48632.1"/>
    </source>
</evidence>
<dbReference type="Pfam" id="PF13185">
    <property type="entry name" value="GAF_2"/>
    <property type="match status" value="1"/>
</dbReference>